<dbReference type="AlphaFoldDB" id="A0AAD9IA17"/>
<dbReference type="EMBL" id="JAQQPM010000007">
    <property type="protein sequence ID" value="KAK2073648.1"/>
    <property type="molecule type" value="Genomic_DNA"/>
</dbReference>
<evidence type="ECO:0000313" key="2">
    <source>
        <dbReference type="Proteomes" id="UP001217918"/>
    </source>
</evidence>
<dbReference type="Proteomes" id="UP001217918">
    <property type="component" value="Unassembled WGS sequence"/>
</dbReference>
<protein>
    <submittedName>
        <fullName evidence="1">Uncharacterized protein</fullName>
    </submittedName>
</protein>
<organism evidence="1 2">
    <name type="scientific">Phyllachora maydis</name>
    <dbReference type="NCBI Taxonomy" id="1825666"/>
    <lineage>
        <taxon>Eukaryota</taxon>
        <taxon>Fungi</taxon>
        <taxon>Dikarya</taxon>
        <taxon>Ascomycota</taxon>
        <taxon>Pezizomycotina</taxon>
        <taxon>Sordariomycetes</taxon>
        <taxon>Sordariomycetidae</taxon>
        <taxon>Phyllachorales</taxon>
        <taxon>Phyllachoraceae</taxon>
        <taxon>Phyllachora</taxon>
    </lineage>
</organism>
<reference evidence="1" key="1">
    <citation type="journal article" date="2023" name="Mol. Plant Microbe Interact.">
        <title>Elucidating the Obligate Nature and Biological Capacity of an Invasive Fungal Corn Pathogen.</title>
        <authorList>
            <person name="MacCready J.S."/>
            <person name="Roggenkamp E.M."/>
            <person name="Gdanetz K."/>
            <person name="Chilvers M.I."/>
        </authorList>
    </citation>
    <scope>NUCLEOTIDE SEQUENCE</scope>
    <source>
        <strain evidence="1">PM02</strain>
    </source>
</reference>
<gene>
    <name evidence="1" type="ORF">P8C59_007915</name>
</gene>
<sequence>MTSLGNCQEVLGIVPVPWRSAHLEARCYAHLGVVGRRAELVPEGSGELQLSSSSVANGTPFEQLLQRTNLLKAGSQVPPPLHRAEELTSSTVEVLGFLRPVVLTFPDFLHARKV</sequence>
<comment type="caution">
    <text evidence="1">The sequence shown here is derived from an EMBL/GenBank/DDBJ whole genome shotgun (WGS) entry which is preliminary data.</text>
</comment>
<name>A0AAD9IA17_9PEZI</name>
<evidence type="ECO:0000313" key="1">
    <source>
        <dbReference type="EMBL" id="KAK2073648.1"/>
    </source>
</evidence>
<keyword evidence="2" id="KW-1185">Reference proteome</keyword>
<accession>A0AAD9IA17</accession>
<proteinExistence type="predicted"/>